<gene>
    <name evidence="1" type="ORF">DFH08DRAFT_1045062</name>
</gene>
<sequence>ARPETPGPFVAAVKLPGQGLGICEHWTAFIDLADSRVALMRRVDASKSLKACDNIEICASTHSTLETHNRQCGKIQERSRCHRCSGCSSFYYCDQQGVHWNSDGRAMIADPTPRRLSLRFIAVAHPIAYNKYSLDPPESRSYGMGFANVSSCEQLYKRTTSTTCAPPTPSRSLSWPLTNRFSHFSTTHPRLCGSPQSPIANFVKSGLEILAPCGKATDVCSCTSCVSWAAGMRGSG</sequence>
<feature type="non-terminal residue" evidence="1">
    <location>
        <position position="1"/>
    </location>
</feature>
<reference evidence="1" key="1">
    <citation type="submission" date="2023-03" db="EMBL/GenBank/DDBJ databases">
        <title>Massive genome expansion in bonnet fungi (Mycena s.s.) driven by repeated elements and novel gene families across ecological guilds.</title>
        <authorList>
            <consortium name="Lawrence Berkeley National Laboratory"/>
            <person name="Harder C.B."/>
            <person name="Miyauchi S."/>
            <person name="Viragh M."/>
            <person name="Kuo A."/>
            <person name="Thoen E."/>
            <person name="Andreopoulos B."/>
            <person name="Lu D."/>
            <person name="Skrede I."/>
            <person name="Drula E."/>
            <person name="Henrissat B."/>
            <person name="Morin E."/>
            <person name="Kohler A."/>
            <person name="Barry K."/>
            <person name="LaButti K."/>
            <person name="Morin E."/>
            <person name="Salamov A."/>
            <person name="Lipzen A."/>
            <person name="Mereny Z."/>
            <person name="Hegedus B."/>
            <person name="Baldrian P."/>
            <person name="Stursova M."/>
            <person name="Weitz H."/>
            <person name="Taylor A."/>
            <person name="Grigoriev I.V."/>
            <person name="Nagy L.G."/>
            <person name="Martin F."/>
            <person name="Kauserud H."/>
        </authorList>
    </citation>
    <scope>NUCLEOTIDE SEQUENCE</scope>
    <source>
        <strain evidence="1">CBHHK002</strain>
    </source>
</reference>
<organism evidence="1 2">
    <name type="scientific">Mycena albidolilacea</name>
    <dbReference type="NCBI Taxonomy" id="1033008"/>
    <lineage>
        <taxon>Eukaryota</taxon>
        <taxon>Fungi</taxon>
        <taxon>Dikarya</taxon>
        <taxon>Basidiomycota</taxon>
        <taxon>Agaricomycotina</taxon>
        <taxon>Agaricomycetes</taxon>
        <taxon>Agaricomycetidae</taxon>
        <taxon>Agaricales</taxon>
        <taxon>Marasmiineae</taxon>
        <taxon>Mycenaceae</taxon>
        <taxon>Mycena</taxon>
    </lineage>
</organism>
<dbReference type="Proteomes" id="UP001218218">
    <property type="component" value="Unassembled WGS sequence"/>
</dbReference>
<evidence type="ECO:0000313" key="1">
    <source>
        <dbReference type="EMBL" id="KAJ7311698.1"/>
    </source>
</evidence>
<dbReference type="AlphaFoldDB" id="A0AAD6Z8U5"/>
<accession>A0AAD6Z8U5</accession>
<name>A0AAD6Z8U5_9AGAR</name>
<protein>
    <submittedName>
        <fullName evidence="1">Uncharacterized protein</fullName>
    </submittedName>
</protein>
<comment type="caution">
    <text evidence="1">The sequence shown here is derived from an EMBL/GenBank/DDBJ whole genome shotgun (WGS) entry which is preliminary data.</text>
</comment>
<keyword evidence="2" id="KW-1185">Reference proteome</keyword>
<proteinExistence type="predicted"/>
<evidence type="ECO:0000313" key="2">
    <source>
        <dbReference type="Proteomes" id="UP001218218"/>
    </source>
</evidence>
<dbReference type="EMBL" id="JARIHO010000074">
    <property type="protein sequence ID" value="KAJ7311698.1"/>
    <property type="molecule type" value="Genomic_DNA"/>
</dbReference>